<dbReference type="GO" id="GO:0004812">
    <property type="term" value="F:aminoacyl-tRNA ligase activity"/>
    <property type="evidence" value="ECO:0007669"/>
    <property type="project" value="UniProtKB-KW"/>
</dbReference>
<feature type="domain" description="YbaK/aminoacyl-tRNA synthetase-associated" evidence="2">
    <location>
        <begin position="21"/>
        <end position="147"/>
    </location>
</feature>
<dbReference type="RefSeq" id="WP_139090884.1">
    <property type="nucleotide sequence ID" value="NZ_VDGE01000004.1"/>
</dbReference>
<accession>A0A5C4NWD6</accession>
<protein>
    <submittedName>
        <fullName evidence="3">Prolyl-tRNA synthetase associated domain-containing protein</fullName>
    </submittedName>
</protein>
<name>A0A5C4NWD6_9BURK</name>
<dbReference type="Gene3D" id="3.90.960.10">
    <property type="entry name" value="YbaK/aminoacyl-tRNA synthetase-associated domain"/>
    <property type="match status" value="1"/>
</dbReference>
<comment type="caution">
    <text evidence="3">The sequence shown here is derived from an EMBL/GenBank/DDBJ whole genome shotgun (WGS) entry which is preliminary data.</text>
</comment>
<dbReference type="GO" id="GO:0002161">
    <property type="term" value="F:aminoacyl-tRNA deacylase activity"/>
    <property type="evidence" value="ECO:0007669"/>
    <property type="project" value="InterPro"/>
</dbReference>
<dbReference type="SUPFAM" id="SSF55826">
    <property type="entry name" value="YbaK/ProRS associated domain"/>
    <property type="match status" value="1"/>
</dbReference>
<dbReference type="InterPro" id="IPR036754">
    <property type="entry name" value="YbaK/aa-tRNA-synt-asso_dom_sf"/>
</dbReference>
<evidence type="ECO:0000313" key="4">
    <source>
        <dbReference type="Proteomes" id="UP000305681"/>
    </source>
</evidence>
<sequence>MQETLSRWLESNAGDCPSVEHPAVHTIDEALIHVPAMPGLMVKNLFVRDEKGRRHFLVIVPFDERVGLAALGRLLPASKLSMASPERLLQHLGITPGSVSLFALIHDSAQAVELVLDQAVWDADSVQAHPLRNTATVALSHSTLVRFLAHTGHVPRILSIPAAD</sequence>
<dbReference type="AlphaFoldDB" id="A0A5C4NWD6"/>
<dbReference type="Proteomes" id="UP000305681">
    <property type="component" value="Unassembled WGS sequence"/>
</dbReference>
<proteinExistence type="inferred from homology"/>
<comment type="similarity">
    <text evidence="1">Belongs to the PRORSD1 family.</text>
</comment>
<organism evidence="3 4">
    <name type="scientific">Janthinobacterium lividum</name>
    <dbReference type="NCBI Taxonomy" id="29581"/>
    <lineage>
        <taxon>Bacteria</taxon>
        <taxon>Pseudomonadati</taxon>
        <taxon>Pseudomonadota</taxon>
        <taxon>Betaproteobacteria</taxon>
        <taxon>Burkholderiales</taxon>
        <taxon>Oxalobacteraceae</taxon>
        <taxon>Janthinobacterium</taxon>
    </lineage>
</organism>
<dbReference type="EMBL" id="VDGE01000004">
    <property type="protein sequence ID" value="TNC76529.1"/>
    <property type="molecule type" value="Genomic_DNA"/>
</dbReference>
<keyword evidence="3" id="KW-0436">Ligase</keyword>
<keyword evidence="3" id="KW-0030">Aminoacyl-tRNA synthetase</keyword>
<evidence type="ECO:0000256" key="1">
    <source>
        <dbReference type="ARBA" id="ARBA00010201"/>
    </source>
</evidence>
<dbReference type="Pfam" id="PF04073">
    <property type="entry name" value="tRNA_edit"/>
    <property type="match status" value="1"/>
</dbReference>
<reference evidence="3 4" key="1">
    <citation type="submission" date="2019-06" db="EMBL/GenBank/DDBJ databases">
        <title>Genome sequence of Janthinobacterium lividum UCD_MED1.</title>
        <authorList>
            <person name="De Leon M.E."/>
            <person name="Jospin G."/>
        </authorList>
    </citation>
    <scope>NUCLEOTIDE SEQUENCE [LARGE SCALE GENOMIC DNA]</scope>
    <source>
        <strain evidence="3 4">UCD_MED1</strain>
    </source>
</reference>
<gene>
    <name evidence="3" type="ORF">FHI69_13240</name>
</gene>
<dbReference type="CDD" id="cd04335">
    <property type="entry name" value="PrdX_deacylase"/>
    <property type="match status" value="1"/>
</dbReference>
<evidence type="ECO:0000259" key="2">
    <source>
        <dbReference type="Pfam" id="PF04073"/>
    </source>
</evidence>
<dbReference type="InterPro" id="IPR040285">
    <property type="entry name" value="ProX/PRXD1"/>
</dbReference>
<dbReference type="PANTHER" id="PTHR31423:SF3">
    <property type="entry name" value="PROLYL-TRNA SYNTHETASE ASSOCIATED DOMAIN-CONTAINING PROTEIN 1-RELATED"/>
    <property type="match status" value="1"/>
</dbReference>
<evidence type="ECO:0000313" key="3">
    <source>
        <dbReference type="EMBL" id="TNC76529.1"/>
    </source>
</evidence>
<dbReference type="InterPro" id="IPR007214">
    <property type="entry name" value="YbaK/aa-tRNA-synth-assoc-dom"/>
</dbReference>
<dbReference type="PANTHER" id="PTHR31423">
    <property type="entry name" value="YBAK DOMAIN-CONTAINING PROTEIN"/>
    <property type="match status" value="1"/>
</dbReference>